<dbReference type="SUPFAM" id="SSF55729">
    <property type="entry name" value="Acyl-CoA N-acyltransferases (Nat)"/>
    <property type="match status" value="1"/>
</dbReference>
<dbReference type="STRING" id="1220589.CD32_22750"/>
<proteinExistence type="predicted"/>
<evidence type="ECO:0000256" key="1">
    <source>
        <dbReference type="ARBA" id="ARBA00022679"/>
    </source>
</evidence>
<dbReference type="RefSeq" id="WP_036159312.1">
    <property type="nucleotide sequence ID" value="NZ_AVCX01000001.1"/>
</dbReference>
<dbReference type="GO" id="GO:0008080">
    <property type="term" value="F:N-acetyltransferase activity"/>
    <property type="evidence" value="ECO:0007669"/>
    <property type="project" value="InterPro"/>
</dbReference>
<dbReference type="InterPro" id="IPR016181">
    <property type="entry name" value="Acyl_CoA_acyltransferase"/>
</dbReference>
<evidence type="ECO:0000313" key="4">
    <source>
        <dbReference type="Proteomes" id="UP000030437"/>
    </source>
</evidence>
<name>A0A0A3IBJ9_9BACI</name>
<keyword evidence="4" id="KW-1185">Reference proteome</keyword>
<comment type="caution">
    <text evidence="3">The sequence shown here is derived from an EMBL/GenBank/DDBJ whole genome shotgun (WGS) entry which is preliminary data.</text>
</comment>
<sequence length="149" mass="16752">MIRKLEKTEPLPMDLLLLADPSEEIVLDYMARAQCFVLEQKGGIVGVYSLLPTRPGTVELVNVAVAESEQNKGYGKMLIQHAIETSRSQGYVTVELGTGNSSIAQLALYQKCGFRMTHIDRDFFVRHYEEPIFENGIQCVDMVRLSLDL</sequence>
<gene>
    <name evidence="3" type="ORF">CD32_22750</name>
</gene>
<dbReference type="EMBL" id="JPVP01000060">
    <property type="protein sequence ID" value="KGR82114.1"/>
    <property type="molecule type" value="Genomic_DNA"/>
</dbReference>
<dbReference type="CDD" id="cd04301">
    <property type="entry name" value="NAT_SF"/>
    <property type="match status" value="1"/>
</dbReference>
<dbReference type="Pfam" id="PF00583">
    <property type="entry name" value="Acetyltransf_1"/>
    <property type="match status" value="1"/>
</dbReference>
<dbReference type="Gene3D" id="3.40.630.30">
    <property type="match status" value="1"/>
</dbReference>
<dbReference type="OrthoDB" id="162775at2"/>
<dbReference type="PANTHER" id="PTHR13947:SF37">
    <property type="entry name" value="LD18367P"/>
    <property type="match status" value="1"/>
</dbReference>
<dbReference type="InterPro" id="IPR050769">
    <property type="entry name" value="NAT_camello-type"/>
</dbReference>
<dbReference type="Proteomes" id="UP000030437">
    <property type="component" value="Unassembled WGS sequence"/>
</dbReference>
<dbReference type="PANTHER" id="PTHR13947">
    <property type="entry name" value="GNAT FAMILY N-ACETYLTRANSFERASE"/>
    <property type="match status" value="1"/>
</dbReference>
<dbReference type="AlphaFoldDB" id="A0A0A3IBJ9"/>
<evidence type="ECO:0000259" key="2">
    <source>
        <dbReference type="PROSITE" id="PS51186"/>
    </source>
</evidence>
<evidence type="ECO:0000313" key="3">
    <source>
        <dbReference type="EMBL" id="KGR82114.1"/>
    </source>
</evidence>
<dbReference type="eggNOG" id="COG0456">
    <property type="taxonomic scope" value="Bacteria"/>
</dbReference>
<reference evidence="3 4" key="1">
    <citation type="submission" date="2014-02" db="EMBL/GenBank/DDBJ databases">
        <title>Draft genome sequence of Lysinibacillus odysseyi NBRC 100172.</title>
        <authorList>
            <person name="Zhang F."/>
            <person name="Wang G."/>
            <person name="Zhang L."/>
        </authorList>
    </citation>
    <scope>NUCLEOTIDE SEQUENCE [LARGE SCALE GENOMIC DNA]</scope>
    <source>
        <strain evidence="3 4">NBRC 100172</strain>
    </source>
</reference>
<accession>A0A0A3IBJ9</accession>
<dbReference type="InterPro" id="IPR000182">
    <property type="entry name" value="GNAT_dom"/>
</dbReference>
<dbReference type="PROSITE" id="PS51186">
    <property type="entry name" value="GNAT"/>
    <property type="match status" value="1"/>
</dbReference>
<protein>
    <submittedName>
        <fullName evidence="3">Acetyltransferase</fullName>
    </submittedName>
</protein>
<feature type="domain" description="N-acetyltransferase" evidence="2">
    <location>
        <begin position="1"/>
        <end position="149"/>
    </location>
</feature>
<keyword evidence="1 3" id="KW-0808">Transferase</keyword>
<organism evidence="3 4">
    <name type="scientific">Lysinibacillus odysseyi 34hs-1 = NBRC 100172</name>
    <dbReference type="NCBI Taxonomy" id="1220589"/>
    <lineage>
        <taxon>Bacteria</taxon>
        <taxon>Bacillati</taxon>
        <taxon>Bacillota</taxon>
        <taxon>Bacilli</taxon>
        <taxon>Bacillales</taxon>
        <taxon>Bacillaceae</taxon>
        <taxon>Lysinibacillus</taxon>
    </lineage>
</organism>